<name>A0AAW1VFU9_RUBAR</name>
<evidence type="ECO:0000313" key="2">
    <source>
        <dbReference type="Proteomes" id="UP001457282"/>
    </source>
</evidence>
<reference evidence="1 2" key="1">
    <citation type="journal article" date="2023" name="G3 (Bethesda)">
        <title>A chromosome-length genome assembly and annotation of blackberry (Rubus argutus, cv. 'Hillquist').</title>
        <authorList>
            <person name="Bruna T."/>
            <person name="Aryal R."/>
            <person name="Dudchenko O."/>
            <person name="Sargent D.J."/>
            <person name="Mead D."/>
            <person name="Buti M."/>
            <person name="Cavallini A."/>
            <person name="Hytonen T."/>
            <person name="Andres J."/>
            <person name="Pham M."/>
            <person name="Weisz D."/>
            <person name="Mascagni F."/>
            <person name="Usai G."/>
            <person name="Natali L."/>
            <person name="Bassil N."/>
            <person name="Fernandez G.E."/>
            <person name="Lomsadze A."/>
            <person name="Armour M."/>
            <person name="Olukolu B."/>
            <person name="Poorten T."/>
            <person name="Britton C."/>
            <person name="Davik J."/>
            <person name="Ashrafi H."/>
            <person name="Aiden E.L."/>
            <person name="Borodovsky M."/>
            <person name="Worthington M."/>
        </authorList>
    </citation>
    <scope>NUCLEOTIDE SEQUENCE [LARGE SCALE GENOMIC DNA]</scope>
    <source>
        <strain evidence="1">PI 553951</strain>
    </source>
</reference>
<keyword evidence="2" id="KW-1185">Reference proteome</keyword>
<gene>
    <name evidence="1" type="ORF">M0R45_001789</name>
</gene>
<evidence type="ECO:0000313" key="1">
    <source>
        <dbReference type="EMBL" id="KAK9902284.1"/>
    </source>
</evidence>
<dbReference type="Proteomes" id="UP001457282">
    <property type="component" value="Unassembled WGS sequence"/>
</dbReference>
<sequence>MGCDDMAAARERIEGLRRKLAEQRRKCGVDGDEMRLSTGTRLEMDDDLVWARPGLTVEAVGLHGETKESSGKESTVA</sequence>
<organism evidence="1 2">
    <name type="scientific">Rubus argutus</name>
    <name type="common">Southern blackberry</name>
    <dbReference type="NCBI Taxonomy" id="59490"/>
    <lineage>
        <taxon>Eukaryota</taxon>
        <taxon>Viridiplantae</taxon>
        <taxon>Streptophyta</taxon>
        <taxon>Embryophyta</taxon>
        <taxon>Tracheophyta</taxon>
        <taxon>Spermatophyta</taxon>
        <taxon>Magnoliopsida</taxon>
        <taxon>eudicotyledons</taxon>
        <taxon>Gunneridae</taxon>
        <taxon>Pentapetalae</taxon>
        <taxon>rosids</taxon>
        <taxon>fabids</taxon>
        <taxon>Rosales</taxon>
        <taxon>Rosaceae</taxon>
        <taxon>Rosoideae</taxon>
        <taxon>Rosoideae incertae sedis</taxon>
        <taxon>Rubus</taxon>
    </lineage>
</organism>
<protein>
    <submittedName>
        <fullName evidence="1">Uncharacterized protein</fullName>
    </submittedName>
</protein>
<dbReference type="AlphaFoldDB" id="A0AAW1VFU9"/>
<comment type="caution">
    <text evidence="1">The sequence shown here is derived from an EMBL/GenBank/DDBJ whole genome shotgun (WGS) entry which is preliminary data.</text>
</comment>
<proteinExistence type="predicted"/>
<accession>A0AAW1VFU9</accession>
<dbReference type="EMBL" id="JBEDUW010000268">
    <property type="protein sequence ID" value="KAK9902284.1"/>
    <property type="molecule type" value="Genomic_DNA"/>
</dbReference>